<evidence type="ECO:0000256" key="1">
    <source>
        <dbReference type="SAM" id="Phobius"/>
    </source>
</evidence>
<reference evidence="2 3" key="1">
    <citation type="submission" date="2024-02" db="EMBL/GenBank/DDBJ databases">
        <title>De novo assembly and annotation of 12 fungi associated with fruit tree decline syndrome in Ontario, Canada.</title>
        <authorList>
            <person name="Sulman M."/>
            <person name="Ellouze W."/>
            <person name="Ilyukhin E."/>
        </authorList>
    </citation>
    <scope>NUCLEOTIDE SEQUENCE [LARGE SCALE GENOMIC DNA]</scope>
    <source>
        <strain evidence="2 3">M1-105</strain>
    </source>
</reference>
<dbReference type="PANTHER" id="PTHR40788">
    <property type="entry name" value="CLR5 DOMAIN-CONTAINING PROTEIN-RELATED"/>
    <property type="match status" value="1"/>
</dbReference>
<sequence length="802" mass="92404">MKDSREFYNHVSTREAIIDFEEELTDDLTIQEAQALAATHSKTIFEVRLLIKMVLDHHEDTIRKRWAKKASTKRREVLKAVCDDLPADHCWNIYAATMLLGLPVAEKEYLYGYLWPHLNVEDLIKGDNLPLLLNTRGRTPVCAFVYEDMSSWYAAFEKPLVKIPNHLDGYMILHNQLSLEFYGKVVPIDREKDGPETPQFVLADVLRKTGKHVHIGFGLAVLHIQEFTYRMLLAFCYQILPEMDDKTLIKGSPEGYVVNAELPQIKPKIPSGEWPSLGAKLALAPYTGQEGADFDFTESLIQAECSKCEDFIWFLREDPEFFDMVIRTRYNTRQQTSHTNVTEIRQSWASILWSVVHDAYFIFVWWDCALKQFRKARAMHQEVADDMAKNPNCLPTDYETELRVFLMGMDNIKIFHLAGLSELCRNDASLRKVFNFHDMSKNPFMVKREYLHNKFANVLEALISPSTCKMFGIEATVHELDRLFLKDSGKNCMTPELQEHLGQLALSSEVTRQVYLHQPRLHRNNMPKDCRSISKKDSICRVSRMCRQTLLLTNTPPNSELVILCSTGMPDKDRFLYPVDQPRTPEIIKAMITAEHNLGEFWQTADKLFWNLSKQLEAMEGKPLAEHKPEKCVAAAATAAAAGGGLHTLLKEHLKKPRELRRTAEDGSVAVSAFAALTLDGRRRRRKRFPPASGTEEPWRVPPRALRVVRALFYEPHPHEAAPDVMWKDFVFLMASMGFSVLRLGGGAWLFSARKEKVAREMLFQEPWEAEKEKMSPLVLREIVRRLEYHLGWRKEYFAAKK</sequence>
<gene>
    <name evidence="2" type="ORF">SLS56_003686</name>
</gene>
<dbReference type="EMBL" id="JAJVDC020000030">
    <property type="protein sequence ID" value="KAL1632444.1"/>
    <property type="molecule type" value="Genomic_DNA"/>
</dbReference>
<dbReference type="PANTHER" id="PTHR40788:SF2">
    <property type="entry name" value="CLR5 DOMAIN-CONTAINING PROTEIN"/>
    <property type="match status" value="1"/>
</dbReference>
<proteinExistence type="predicted"/>
<comment type="caution">
    <text evidence="2">The sequence shown here is derived from an EMBL/GenBank/DDBJ whole genome shotgun (WGS) entry which is preliminary data.</text>
</comment>
<keyword evidence="1" id="KW-0472">Membrane</keyword>
<name>A0ABR3SYM2_9PEZI</name>
<keyword evidence="3" id="KW-1185">Reference proteome</keyword>
<dbReference type="Proteomes" id="UP001521116">
    <property type="component" value="Unassembled WGS sequence"/>
</dbReference>
<evidence type="ECO:0000313" key="3">
    <source>
        <dbReference type="Proteomes" id="UP001521116"/>
    </source>
</evidence>
<feature type="transmembrane region" description="Helical" evidence="1">
    <location>
        <begin position="730"/>
        <end position="752"/>
    </location>
</feature>
<organism evidence="2 3">
    <name type="scientific">Neofusicoccum ribis</name>
    <dbReference type="NCBI Taxonomy" id="45134"/>
    <lineage>
        <taxon>Eukaryota</taxon>
        <taxon>Fungi</taxon>
        <taxon>Dikarya</taxon>
        <taxon>Ascomycota</taxon>
        <taxon>Pezizomycotina</taxon>
        <taxon>Dothideomycetes</taxon>
        <taxon>Dothideomycetes incertae sedis</taxon>
        <taxon>Botryosphaeriales</taxon>
        <taxon>Botryosphaeriaceae</taxon>
        <taxon>Neofusicoccum</taxon>
    </lineage>
</organism>
<protein>
    <submittedName>
        <fullName evidence="2">Uncharacterized protein</fullName>
    </submittedName>
</protein>
<evidence type="ECO:0000313" key="2">
    <source>
        <dbReference type="EMBL" id="KAL1632444.1"/>
    </source>
</evidence>
<keyword evidence="1" id="KW-1133">Transmembrane helix</keyword>
<accession>A0ABR3SYM2</accession>
<keyword evidence="1" id="KW-0812">Transmembrane</keyword>